<evidence type="ECO:0000313" key="1">
    <source>
        <dbReference type="EMBL" id="QGY99241.1"/>
    </source>
</evidence>
<keyword evidence="2" id="KW-1185">Reference proteome</keyword>
<reference evidence="1" key="1">
    <citation type="journal article" date="2019" name="Virus Res.">
        <title>RNA sequence analysis of diseased groundnut (Arachis hypogaea) reveals the full genome of groundnut rosette assistor virus (GRAV).</title>
        <authorList>
            <person name="Jones S."/>
            <person name="Cowan G."/>
            <person name="MacFarlane S."/>
            <person name="Mukoye B."/>
            <person name="Mangeni B.C."/>
            <person name="Were H."/>
            <person name="Torrance L."/>
        </authorList>
    </citation>
    <scope>NUCLEOTIDE SEQUENCE</scope>
    <source>
        <strain evidence="1">SC7.1</strain>
    </source>
</reference>
<sequence length="260" mass="30140">MSSSPARVRIDFNRLFGTIQFINLSRVSYRELSYALFVACNSFFVNFFDQEEDIDNHELLSFMRAFLFFLPLVSNLQQRCSHFEGRNFDSDHIPRRAFRLQHFPTMGRKGSTWGLHLPQNAAPYRTHLHRAASSDLAERVVRQSFPHAISGGWAACWINLFARRVEEMGIPDVGVVHMGRSSAILLDNLANHLYRPRFDFQPFSAYFCYRISSDLIRFGGMGFAQDFCYIANVDFISAYPSHSWHLESDPDEEEDDEGDW</sequence>
<dbReference type="KEGG" id="vg:80538862"/>
<accession>A0AAE6R3M3</accession>
<protein>
    <submittedName>
        <fullName evidence="1">RNA silencing suppressor protein</fullName>
    </submittedName>
</protein>
<organism evidence="1 2">
    <name type="scientific">Groundnut rosette assistor virus</name>
    <dbReference type="NCBI Taxonomy" id="33761"/>
    <lineage>
        <taxon>Viruses</taxon>
        <taxon>Riboviria</taxon>
        <taxon>Orthornavirae</taxon>
        <taxon>Pisuviricota</taxon>
        <taxon>Pisoniviricetes</taxon>
        <taxon>Sobelivirales</taxon>
        <taxon>Solemoviridae</taxon>
        <taxon>Polerovirus</taxon>
        <taxon>Polerovirus GRAV</taxon>
    </lineage>
</organism>
<name>A0AAE6R3M3_9VIRU</name>
<dbReference type="GeneID" id="80538862"/>
<dbReference type="RefSeq" id="YP_010800293.1">
    <property type="nucleotide sequence ID" value="NC_076825.1"/>
</dbReference>
<proteinExistence type="predicted"/>
<dbReference type="Proteomes" id="UP000831309">
    <property type="component" value="Segment"/>
</dbReference>
<gene>
    <name evidence="1" type="primary">P0</name>
</gene>
<dbReference type="EMBL" id="MN600000">
    <property type="protein sequence ID" value="QGY99241.1"/>
    <property type="molecule type" value="Genomic_RNA"/>
</dbReference>
<evidence type="ECO:0000313" key="2">
    <source>
        <dbReference type="Proteomes" id="UP000831309"/>
    </source>
</evidence>